<comment type="caution">
    <text evidence="2">The sequence shown here is derived from an EMBL/GenBank/DDBJ whole genome shotgun (WGS) entry which is preliminary data.</text>
</comment>
<dbReference type="Proteomes" id="UP001054945">
    <property type="component" value="Unassembled WGS sequence"/>
</dbReference>
<protein>
    <submittedName>
        <fullName evidence="2">Uncharacterized protein</fullName>
    </submittedName>
</protein>
<evidence type="ECO:0000256" key="1">
    <source>
        <dbReference type="SAM" id="MobiDB-lite"/>
    </source>
</evidence>
<reference evidence="2 3" key="1">
    <citation type="submission" date="2021-06" db="EMBL/GenBank/DDBJ databases">
        <title>Caerostris extrusa draft genome.</title>
        <authorList>
            <person name="Kono N."/>
            <person name="Arakawa K."/>
        </authorList>
    </citation>
    <scope>NUCLEOTIDE SEQUENCE [LARGE SCALE GENOMIC DNA]</scope>
</reference>
<organism evidence="2 3">
    <name type="scientific">Caerostris extrusa</name>
    <name type="common">Bark spider</name>
    <name type="synonym">Caerostris bankana</name>
    <dbReference type="NCBI Taxonomy" id="172846"/>
    <lineage>
        <taxon>Eukaryota</taxon>
        <taxon>Metazoa</taxon>
        <taxon>Ecdysozoa</taxon>
        <taxon>Arthropoda</taxon>
        <taxon>Chelicerata</taxon>
        <taxon>Arachnida</taxon>
        <taxon>Araneae</taxon>
        <taxon>Araneomorphae</taxon>
        <taxon>Entelegynae</taxon>
        <taxon>Araneoidea</taxon>
        <taxon>Araneidae</taxon>
        <taxon>Caerostris</taxon>
    </lineage>
</organism>
<feature type="compositionally biased region" description="Basic and acidic residues" evidence="1">
    <location>
        <begin position="119"/>
        <end position="140"/>
    </location>
</feature>
<keyword evidence="3" id="KW-1185">Reference proteome</keyword>
<dbReference type="EMBL" id="BPLR01016605">
    <property type="protein sequence ID" value="GIY85031.1"/>
    <property type="molecule type" value="Genomic_DNA"/>
</dbReference>
<feature type="region of interest" description="Disordered" evidence="1">
    <location>
        <begin position="1"/>
        <end position="51"/>
    </location>
</feature>
<gene>
    <name evidence="2" type="ORF">CEXT_86211</name>
</gene>
<evidence type="ECO:0000313" key="2">
    <source>
        <dbReference type="EMBL" id="GIY85031.1"/>
    </source>
</evidence>
<feature type="region of interest" description="Disordered" evidence="1">
    <location>
        <begin position="73"/>
        <end position="140"/>
    </location>
</feature>
<name>A0AAV4WRA3_CAEEX</name>
<dbReference type="AlphaFoldDB" id="A0AAV4WRA3"/>
<feature type="compositionally biased region" description="Low complexity" evidence="1">
    <location>
        <begin position="42"/>
        <end position="51"/>
    </location>
</feature>
<feature type="compositionally biased region" description="Polar residues" evidence="1">
    <location>
        <begin position="106"/>
        <end position="118"/>
    </location>
</feature>
<sequence>MTSQLGQLGIGCQSYPIKRNADRQTSDTKSQFPHDKTKKTPPTKTKLDTQLPKLENHSILLLLSRILNFPQHRFSSPEIPHLPAKSSPPIKNVTSETTQRKKLGWMSSNKNPQSFSLSTDRKDNKNTSKGSMGRDWRPTQ</sequence>
<accession>A0AAV4WRA3</accession>
<proteinExistence type="predicted"/>
<evidence type="ECO:0000313" key="3">
    <source>
        <dbReference type="Proteomes" id="UP001054945"/>
    </source>
</evidence>